<evidence type="ECO:0000256" key="1">
    <source>
        <dbReference type="SAM" id="MobiDB-lite"/>
    </source>
</evidence>
<name>A0A6V7PPG4_ANACO</name>
<evidence type="ECO:0000313" key="2">
    <source>
        <dbReference type="EMBL" id="CAD1832563.1"/>
    </source>
</evidence>
<reference evidence="2" key="1">
    <citation type="submission" date="2020-07" db="EMBL/GenBank/DDBJ databases">
        <authorList>
            <person name="Lin J."/>
        </authorList>
    </citation>
    <scope>NUCLEOTIDE SEQUENCE</scope>
</reference>
<proteinExistence type="predicted"/>
<accession>A0A6V7PPG4</accession>
<dbReference type="EMBL" id="LR862150">
    <property type="protein sequence ID" value="CAD1832563.1"/>
    <property type="molecule type" value="Genomic_DNA"/>
</dbReference>
<organism evidence="2">
    <name type="scientific">Ananas comosus var. bracteatus</name>
    <name type="common">red pineapple</name>
    <dbReference type="NCBI Taxonomy" id="296719"/>
    <lineage>
        <taxon>Eukaryota</taxon>
        <taxon>Viridiplantae</taxon>
        <taxon>Streptophyta</taxon>
        <taxon>Embryophyta</taxon>
        <taxon>Tracheophyta</taxon>
        <taxon>Spermatophyta</taxon>
        <taxon>Magnoliopsida</taxon>
        <taxon>Liliopsida</taxon>
        <taxon>Poales</taxon>
        <taxon>Bromeliaceae</taxon>
        <taxon>Bromelioideae</taxon>
        <taxon>Ananas</taxon>
    </lineage>
</organism>
<feature type="region of interest" description="Disordered" evidence="1">
    <location>
        <begin position="21"/>
        <end position="51"/>
    </location>
</feature>
<protein>
    <submittedName>
        <fullName evidence="2">Uncharacterized protein</fullName>
    </submittedName>
</protein>
<dbReference type="AlphaFoldDB" id="A0A6V7PPG4"/>
<sequence length="144" mass="15615">MSQKRKDTNVKDIYNQFGHHAKSCENHMPSTAEPSSQVDGGSHATFNSTNYNYSTQSRQGVLASNEKNSTLPAYCSYHDPSKRGRKIATYTQPFAGVGSIKGLTSSEVQMTNFASSSEAISTEGATTTGETTTTHWNAVLFFSS</sequence>
<feature type="compositionally biased region" description="Polar residues" evidence="1">
    <location>
        <begin position="28"/>
        <end position="51"/>
    </location>
</feature>
<gene>
    <name evidence="2" type="ORF">CB5_LOCUS15774</name>
</gene>